<dbReference type="Gene3D" id="2.130.10.10">
    <property type="entry name" value="YVTN repeat-like/Quinoprotein amine dehydrogenase"/>
    <property type="match status" value="1"/>
</dbReference>
<keyword evidence="4" id="KW-0677">Repeat</keyword>
<protein>
    <submittedName>
        <fullName evidence="7">WD40-repeat-containing domain protein</fullName>
    </submittedName>
</protein>
<evidence type="ECO:0000256" key="6">
    <source>
        <dbReference type="PROSITE-ProRule" id="PRU00221"/>
    </source>
</evidence>
<dbReference type="SMART" id="SM00320">
    <property type="entry name" value="WD40"/>
    <property type="match status" value="4"/>
</dbReference>
<dbReference type="EMBL" id="ML000306">
    <property type="protein sequence ID" value="RKO84259.1"/>
    <property type="molecule type" value="Genomic_DNA"/>
</dbReference>
<feature type="repeat" description="WD" evidence="6">
    <location>
        <begin position="130"/>
        <end position="162"/>
    </location>
</feature>
<dbReference type="InterPro" id="IPR051980">
    <property type="entry name" value="WD_repeat_MORG1"/>
</dbReference>
<keyword evidence="3 6" id="KW-0853">WD repeat</keyword>
<dbReference type="PROSITE" id="PS50082">
    <property type="entry name" value="WD_REPEATS_2"/>
    <property type="match status" value="2"/>
</dbReference>
<dbReference type="GO" id="GO:0000398">
    <property type="term" value="P:mRNA splicing, via spliceosome"/>
    <property type="evidence" value="ECO:0007669"/>
    <property type="project" value="TreeGrafter"/>
</dbReference>
<proteinExistence type="inferred from homology"/>
<evidence type="ECO:0000256" key="5">
    <source>
        <dbReference type="ARBA" id="ARBA00038145"/>
    </source>
</evidence>
<keyword evidence="2" id="KW-0963">Cytoplasm</keyword>
<dbReference type="PANTHER" id="PTHR22842">
    <property type="entry name" value="WD40 REPEAT PROTEIN"/>
    <property type="match status" value="1"/>
</dbReference>
<evidence type="ECO:0000313" key="8">
    <source>
        <dbReference type="Proteomes" id="UP000269721"/>
    </source>
</evidence>
<name>A0A4P9VX14_9FUNG</name>
<feature type="repeat" description="WD" evidence="6">
    <location>
        <begin position="107"/>
        <end position="129"/>
    </location>
</feature>
<evidence type="ECO:0000256" key="2">
    <source>
        <dbReference type="ARBA" id="ARBA00022490"/>
    </source>
</evidence>
<dbReference type="SUPFAM" id="SSF50978">
    <property type="entry name" value="WD40 repeat-like"/>
    <property type="match status" value="1"/>
</dbReference>
<accession>A0A4P9VX14</accession>
<dbReference type="PRINTS" id="PR00320">
    <property type="entry name" value="GPROTEINBRPT"/>
</dbReference>
<dbReference type="GO" id="GO:0071013">
    <property type="term" value="C:catalytic step 2 spliceosome"/>
    <property type="evidence" value="ECO:0007669"/>
    <property type="project" value="TreeGrafter"/>
</dbReference>
<dbReference type="GO" id="GO:0005737">
    <property type="term" value="C:cytoplasm"/>
    <property type="evidence" value="ECO:0007669"/>
    <property type="project" value="UniProtKB-SubCell"/>
</dbReference>
<keyword evidence="8" id="KW-1185">Reference proteome</keyword>
<evidence type="ECO:0000256" key="3">
    <source>
        <dbReference type="ARBA" id="ARBA00022574"/>
    </source>
</evidence>
<organism evidence="7 8">
    <name type="scientific">Blyttiomyces helicus</name>
    <dbReference type="NCBI Taxonomy" id="388810"/>
    <lineage>
        <taxon>Eukaryota</taxon>
        <taxon>Fungi</taxon>
        <taxon>Fungi incertae sedis</taxon>
        <taxon>Chytridiomycota</taxon>
        <taxon>Chytridiomycota incertae sedis</taxon>
        <taxon>Chytridiomycetes</taxon>
        <taxon>Chytridiomycetes incertae sedis</taxon>
        <taxon>Blyttiomyces</taxon>
    </lineage>
</organism>
<comment type="similarity">
    <text evidence="5">Belongs to the WD repeat MORG1 family.</text>
</comment>
<dbReference type="InterPro" id="IPR020472">
    <property type="entry name" value="WD40_PAC1"/>
</dbReference>
<dbReference type="Proteomes" id="UP000269721">
    <property type="component" value="Unassembled WGS sequence"/>
</dbReference>
<dbReference type="AlphaFoldDB" id="A0A4P9VX14"/>
<dbReference type="Pfam" id="PF00400">
    <property type="entry name" value="WD40"/>
    <property type="match status" value="3"/>
</dbReference>
<dbReference type="PANTHER" id="PTHR22842:SF3">
    <property type="entry name" value="WD REPEAT DOMAIN-CONTAINING PROTEIN 83"/>
    <property type="match status" value="1"/>
</dbReference>
<evidence type="ECO:0000256" key="1">
    <source>
        <dbReference type="ARBA" id="ARBA00004496"/>
    </source>
</evidence>
<sequence>MPIQILEDAKDSIESVHILDHEILTGSVDGYFRIYDIRAGSVIQDRVGHEVTSVCFSGDKNCVLASSLDNTIRLFDKENGELLSEYTGHKNSQYRIVACLTNTDAHVISGSEDGRICMWDLVEGNMVMSVAAHTRSVSCVAYHPTRTAMVSTSLDGSVKVWDEGDEAGEGS</sequence>
<reference evidence="8" key="1">
    <citation type="journal article" date="2018" name="Nat. Microbiol.">
        <title>Leveraging single-cell genomics to expand the fungal tree of life.</title>
        <authorList>
            <person name="Ahrendt S.R."/>
            <person name="Quandt C.A."/>
            <person name="Ciobanu D."/>
            <person name="Clum A."/>
            <person name="Salamov A."/>
            <person name="Andreopoulos B."/>
            <person name="Cheng J.F."/>
            <person name="Woyke T."/>
            <person name="Pelin A."/>
            <person name="Henrissat B."/>
            <person name="Reynolds N.K."/>
            <person name="Benny G.L."/>
            <person name="Smith M.E."/>
            <person name="James T.Y."/>
            <person name="Grigoriev I.V."/>
        </authorList>
    </citation>
    <scope>NUCLEOTIDE SEQUENCE [LARGE SCALE GENOMIC DNA]</scope>
</reference>
<dbReference type="InterPro" id="IPR015943">
    <property type="entry name" value="WD40/YVTN_repeat-like_dom_sf"/>
</dbReference>
<evidence type="ECO:0000256" key="4">
    <source>
        <dbReference type="ARBA" id="ARBA00022737"/>
    </source>
</evidence>
<gene>
    <name evidence="7" type="ORF">BDK51DRAFT_23129</name>
</gene>
<dbReference type="InterPro" id="IPR036322">
    <property type="entry name" value="WD40_repeat_dom_sf"/>
</dbReference>
<dbReference type="InterPro" id="IPR001680">
    <property type="entry name" value="WD40_rpt"/>
</dbReference>
<dbReference type="OrthoDB" id="1068471at2759"/>
<evidence type="ECO:0000313" key="7">
    <source>
        <dbReference type="EMBL" id="RKO84259.1"/>
    </source>
</evidence>
<dbReference type="PROSITE" id="PS50294">
    <property type="entry name" value="WD_REPEATS_REGION"/>
    <property type="match status" value="1"/>
</dbReference>
<comment type="subcellular location">
    <subcellularLocation>
        <location evidence="1">Cytoplasm</location>
    </subcellularLocation>
</comment>